<evidence type="ECO:0000259" key="2">
    <source>
        <dbReference type="PROSITE" id="PS50202"/>
    </source>
</evidence>
<reference evidence="3" key="1">
    <citation type="submission" date="2023-06" db="EMBL/GenBank/DDBJ databases">
        <title>Genomic analysis of the entomopathogenic nematode Steinernema hermaphroditum.</title>
        <authorList>
            <person name="Schwarz E.M."/>
            <person name="Heppert J.K."/>
            <person name="Baniya A."/>
            <person name="Schwartz H.T."/>
            <person name="Tan C.-H."/>
            <person name="Antoshechkin I."/>
            <person name="Sternberg P.W."/>
            <person name="Goodrich-Blair H."/>
            <person name="Dillman A.R."/>
        </authorList>
    </citation>
    <scope>NUCLEOTIDE SEQUENCE</scope>
    <source>
        <strain evidence="3">PS9179</strain>
        <tissue evidence="3">Whole animal</tissue>
    </source>
</reference>
<feature type="domain" description="MSP" evidence="2">
    <location>
        <begin position="10"/>
        <end position="131"/>
    </location>
</feature>
<feature type="compositionally biased region" description="Polar residues" evidence="1">
    <location>
        <begin position="725"/>
        <end position="734"/>
    </location>
</feature>
<evidence type="ECO:0000313" key="4">
    <source>
        <dbReference type="Proteomes" id="UP001175271"/>
    </source>
</evidence>
<feature type="compositionally biased region" description="Low complexity" evidence="1">
    <location>
        <begin position="255"/>
        <end position="264"/>
    </location>
</feature>
<protein>
    <recommendedName>
        <fullName evidence="2">MSP domain-containing protein</fullName>
    </recommendedName>
</protein>
<accession>A0AA39H252</accession>
<dbReference type="InterPro" id="IPR013783">
    <property type="entry name" value="Ig-like_fold"/>
</dbReference>
<feature type="compositionally biased region" description="Basic and acidic residues" evidence="1">
    <location>
        <begin position="634"/>
        <end position="643"/>
    </location>
</feature>
<keyword evidence="4" id="KW-1185">Reference proteome</keyword>
<dbReference type="AlphaFoldDB" id="A0AA39H252"/>
<dbReference type="InterPro" id="IPR000535">
    <property type="entry name" value="MSP_dom"/>
</dbReference>
<dbReference type="Proteomes" id="UP001175271">
    <property type="component" value="Unassembled WGS sequence"/>
</dbReference>
<feature type="region of interest" description="Disordered" evidence="1">
    <location>
        <begin position="255"/>
        <end position="325"/>
    </location>
</feature>
<feature type="compositionally biased region" description="Polar residues" evidence="1">
    <location>
        <begin position="585"/>
        <end position="596"/>
    </location>
</feature>
<dbReference type="Pfam" id="PF00635">
    <property type="entry name" value="Motile_Sperm"/>
    <property type="match status" value="1"/>
</dbReference>
<dbReference type="PANTHER" id="PTHR22947">
    <property type="entry name" value="MAJOR SPERM PROTEIN"/>
    <property type="match status" value="1"/>
</dbReference>
<name>A0AA39H252_9BILA</name>
<feature type="compositionally biased region" description="Low complexity" evidence="1">
    <location>
        <begin position="284"/>
        <end position="325"/>
    </location>
</feature>
<sequence>MLYDVEEDHELYLAPKLAEYSASKGGASRHLLVNGSTERQVSLEELNGQIFYRIAVKFKCSNNDLYRVSPVYSCLEPGSSQRVHIVRDPGPAKVDKMVLLYKKTNFKHGRDAFYNFEDFEVKRTLIALVAHDLPQRLKPSSNYKKPIMTGATVGNPQLKLLALMCPKNSYYSMLEESTIDSLLTGTPDLTRRCVYFEGSDNKLAYDKCDKDSQVLCDFPLEKPNYCNSKMNCTSTTTTTTSTTSILISSTTTTTSATSTSATTSPDFKTTAPIVPPVVPHPNATTTVEGITTTTELPKTKTPSSTSTSTKTPTPTSTTLSTSVATTGKRVSTTTTNLMTTSSPSIDTSKSIKTTLWVERKAFQNAVVDTRPSEGAGVCPGGFGCCWVCSCYFFFYVVWDGCSIFAVRVVLAAYHSATDHIATPSKSIPPSPPTVPLTAPVAKPPVVYEIVEKNEIIFAPVPHASMNNPGMLIPPPGVDSDRISNHSMPLYVEPARERPMDSSHLKQPELAAMATMAAKRKANPKKESFQELPYKFCFRKPELESRPSTRSSVLTISPERSPHEVPSTPVNDHSPPRPFALGPLPLSQNQNSPNNAKKSSRPEKGKNRPFPRPPPSKANNSPDGDRPTRKFPSKRPIESPELPKRKFPARSPYDERPEPPPSSLSSNSLFDQEPLRRDGMDRASRAMNRDKNLRAVDKERGFQKDERGLRGGVVGGKDAPTGWKPWSNTAGTFSKNPGFLDD</sequence>
<feature type="compositionally biased region" description="Basic and acidic residues" evidence="1">
    <location>
        <begin position="672"/>
        <end position="708"/>
    </location>
</feature>
<dbReference type="PANTHER" id="PTHR22947:SF5">
    <property type="entry name" value="MAJOR SPERM PROTEIN"/>
    <property type="match status" value="1"/>
</dbReference>
<dbReference type="PROSITE" id="PS50202">
    <property type="entry name" value="MSP"/>
    <property type="match status" value="1"/>
</dbReference>
<dbReference type="InterPro" id="IPR008962">
    <property type="entry name" value="PapD-like_sf"/>
</dbReference>
<dbReference type="Gene3D" id="2.60.40.10">
    <property type="entry name" value="Immunoglobulins"/>
    <property type="match status" value="1"/>
</dbReference>
<dbReference type="InterPro" id="IPR051774">
    <property type="entry name" value="Sperm-specific_class_P"/>
</dbReference>
<evidence type="ECO:0000313" key="3">
    <source>
        <dbReference type="EMBL" id="KAK0397376.1"/>
    </source>
</evidence>
<organism evidence="3 4">
    <name type="scientific">Steinernema hermaphroditum</name>
    <dbReference type="NCBI Taxonomy" id="289476"/>
    <lineage>
        <taxon>Eukaryota</taxon>
        <taxon>Metazoa</taxon>
        <taxon>Ecdysozoa</taxon>
        <taxon>Nematoda</taxon>
        <taxon>Chromadorea</taxon>
        <taxon>Rhabditida</taxon>
        <taxon>Tylenchina</taxon>
        <taxon>Panagrolaimomorpha</taxon>
        <taxon>Strongyloidoidea</taxon>
        <taxon>Steinernematidae</taxon>
        <taxon>Steinernema</taxon>
    </lineage>
</organism>
<comment type="caution">
    <text evidence="3">The sequence shown here is derived from an EMBL/GenBank/DDBJ whole genome shotgun (WGS) entry which is preliminary data.</text>
</comment>
<proteinExistence type="predicted"/>
<evidence type="ECO:0000256" key="1">
    <source>
        <dbReference type="SAM" id="MobiDB-lite"/>
    </source>
</evidence>
<feature type="region of interest" description="Disordered" evidence="1">
    <location>
        <begin position="542"/>
        <end position="741"/>
    </location>
</feature>
<gene>
    <name evidence="3" type="ORF">QR680_002104</name>
</gene>
<dbReference type="SUPFAM" id="SSF49354">
    <property type="entry name" value="PapD-like"/>
    <property type="match status" value="1"/>
</dbReference>
<dbReference type="EMBL" id="JAUCMV010000005">
    <property type="protein sequence ID" value="KAK0397376.1"/>
    <property type="molecule type" value="Genomic_DNA"/>
</dbReference>